<evidence type="ECO:0000259" key="9">
    <source>
        <dbReference type="Pfam" id="PF00675"/>
    </source>
</evidence>
<keyword evidence="6" id="KW-0862">Zinc</keyword>
<dbReference type="EMBL" id="CP053538">
    <property type="protein sequence ID" value="QJX47372.1"/>
    <property type="molecule type" value="Genomic_DNA"/>
</dbReference>
<dbReference type="PANTHER" id="PTHR43690">
    <property type="entry name" value="NARDILYSIN"/>
    <property type="match status" value="1"/>
</dbReference>
<dbReference type="KEGG" id="hts:HMJ29_10650"/>
<keyword evidence="12" id="KW-1185">Reference proteome</keyword>
<protein>
    <submittedName>
        <fullName evidence="11">Insulinase family protein</fullName>
    </submittedName>
</protein>
<keyword evidence="7" id="KW-0482">Metalloprotease</keyword>
<name>A0A6M6BHA9_9BACT</name>
<evidence type="ECO:0000256" key="4">
    <source>
        <dbReference type="ARBA" id="ARBA00022723"/>
    </source>
</evidence>
<keyword evidence="4" id="KW-0479">Metal-binding</keyword>
<dbReference type="AlphaFoldDB" id="A0A6M6BHA9"/>
<dbReference type="GO" id="GO:0046872">
    <property type="term" value="F:metal ion binding"/>
    <property type="evidence" value="ECO:0007669"/>
    <property type="project" value="UniProtKB-KW"/>
</dbReference>
<evidence type="ECO:0000313" key="11">
    <source>
        <dbReference type="EMBL" id="QJX47372.1"/>
    </source>
</evidence>
<reference evidence="11 12" key="1">
    <citation type="submission" date="2020-05" db="EMBL/GenBank/DDBJ databases">
        <title>Complete genome sequence of Hymenobacter sp. TS19 in Coasted Sand Dune.</title>
        <authorList>
            <person name="Lee J.-H."/>
            <person name="Jung J.-H."/>
            <person name="Jeong S."/>
            <person name="Zhao L."/>
            <person name="Kim M.-K."/>
            <person name="Seo H.-S."/>
            <person name="Lim S."/>
        </authorList>
    </citation>
    <scope>NUCLEOTIDE SEQUENCE [LARGE SCALE GENOMIC DNA]</scope>
    <source>
        <strain evidence="11 12">TS19</strain>
    </source>
</reference>
<feature type="domain" description="Peptidase M16 N-terminal" evidence="9">
    <location>
        <begin position="78"/>
        <end position="115"/>
    </location>
</feature>
<dbReference type="Proteomes" id="UP000501623">
    <property type="component" value="Chromosome"/>
</dbReference>
<feature type="domain" description="Peptidase M16 C-terminal" evidence="10">
    <location>
        <begin position="273"/>
        <end position="443"/>
    </location>
</feature>
<gene>
    <name evidence="11" type="ORF">HMJ29_10650</name>
</gene>
<sequence length="1020" mass="114746">MKKSFLLFLPAIAALSLTQCQTSKPAVTTTSSVPASPAATAPKEYTYQTVEGDPLKARIYTLDNGLTVYLSDYDDAPRIQTYMAVRAGSKNDPHNATGLAHYLEHMVFKGTSRLGTQNWAAEKVELDKIEALYEQYRAQTDPANRKKLYHQIDSVSSVAAKYAVANEYDKVMGAIGAKGSNAYTSVEQTVYQEDIPSNQIEKWAAIQSERLGEMVPRLFHTELEAVYEEKNRGLDSDFRKELEMLNRNLYQKHEYGTQTTIGTIEHLQNPSITEIKKYFGQYYVPNNVALCLSGDLDYDQTIRIIDQYFGKLQSKPVPAYTPAKEAPITAPIVKEVIGPDAENVMLGYRFPGVATRDALVLRMLDKILTNGQAGLIDLNLNQKQVVLSAASFTDINNDYSSHILYATPRQGQKLEQVRDLLLGQLEKVKKGDFPEWLIPAIINNEQLQRTKSYESNEARAGAFVEAFVAREDWKDYLKQFDDFATITKEEVVRVANQYYGPSYVAVYKRTGQDPNKVKVVKPAITPVPVNREVASDFYKQVTSMTSPELQPVFLDYKKDIQETKLASGVPVFYTRNAENNLFNLYYVLDMGTNNDPRLGLAADYLQYLGTGKYSAEQLQQEFYKLGCSFAVSSGQDRIFVSLSGLDSNFEPALQLFESLLNAPKPDAAALQNMVAGELKSRQDAKLNKGVILNQAMLNYAKYGSKNPFTSRLSEKELKALKPEQLTSLIKQIPTYQHRVLYYGPRWVVEANELPVKEKDPMTGKETNVVKQPITSSGPKRGLVSVLDQLHKTPATLKPVPANKDFAEQPMNSRKVYWVDYNMVQAEILFLTKGDIYDKNIVPTVSLYNEYFGGSMGSIVFQELRESKALAYSASSRYANADKLGRSSYNLSYIGTQSDKLPEAMAGMEALLNDMPVAEANLQIAKNAIRNSIATERITKSDVLFNYERAKRLGLDYDVRRDVYEKTQNMSFSDLQKFQQAKVKGQNQTILVIGSKDRLNFKELAKYGQVEQLTLKEIFGY</sequence>
<proteinExistence type="inferred from homology"/>
<dbReference type="GO" id="GO:0006508">
    <property type="term" value="P:proteolysis"/>
    <property type="evidence" value="ECO:0007669"/>
    <property type="project" value="UniProtKB-KW"/>
</dbReference>
<dbReference type="PROSITE" id="PS00143">
    <property type="entry name" value="INSULINASE"/>
    <property type="match status" value="1"/>
</dbReference>
<keyword evidence="3" id="KW-0645">Protease</keyword>
<evidence type="ECO:0000256" key="8">
    <source>
        <dbReference type="RuleBase" id="RU004447"/>
    </source>
</evidence>
<dbReference type="SUPFAM" id="SSF63411">
    <property type="entry name" value="LuxS/MPP-like metallohydrolase"/>
    <property type="match status" value="4"/>
</dbReference>
<dbReference type="InterPro" id="IPR001431">
    <property type="entry name" value="Pept_M16_Zn_BS"/>
</dbReference>
<dbReference type="PANTHER" id="PTHR43690:SF17">
    <property type="entry name" value="PROTEIN YHJJ"/>
    <property type="match status" value="1"/>
</dbReference>
<dbReference type="RefSeq" id="WP_171591464.1">
    <property type="nucleotide sequence ID" value="NZ_CP053538.1"/>
</dbReference>
<evidence type="ECO:0000256" key="6">
    <source>
        <dbReference type="ARBA" id="ARBA00022833"/>
    </source>
</evidence>
<evidence type="ECO:0000256" key="5">
    <source>
        <dbReference type="ARBA" id="ARBA00022801"/>
    </source>
</evidence>
<evidence type="ECO:0000313" key="12">
    <source>
        <dbReference type="Proteomes" id="UP000501623"/>
    </source>
</evidence>
<feature type="domain" description="Peptidase M16 C-terminal" evidence="10">
    <location>
        <begin position="797"/>
        <end position="914"/>
    </location>
</feature>
<accession>A0A6M6BHA9</accession>
<comment type="cofactor">
    <cofactor evidence="1">
        <name>Zn(2+)</name>
        <dbReference type="ChEBI" id="CHEBI:29105"/>
    </cofactor>
</comment>
<dbReference type="Pfam" id="PF00675">
    <property type="entry name" value="Peptidase_M16"/>
    <property type="match status" value="1"/>
</dbReference>
<dbReference type="Gene3D" id="3.30.830.10">
    <property type="entry name" value="Metalloenzyme, LuxS/M16 peptidase-like"/>
    <property type="match status" value="4"/>
</dbReference>
<evidence type="ECO:0000259" key="10">
    <source>
        <dbReference type="Pfam" id="PF05193"/>
    </source>
</evidence>
<keyword evidence="5" id="KW-0378">Hydrolase</keyword>
<dbReference type="InterPro" id="IPR007863">
    <property type="entry name" value="Peptidase_M16_C"/>
</dbReference>
<dbReference type="Pfam" id="PF05193">
    <property type="entry name" value="Peptidase_M16_C"/>
    <property type="match status" value="2"/>
</dbReference>
<dbReference type="InterPro" id="IPR011249">
    <property type="entry name" value="Metalloenz_LuxS/M16"/>
</dbReference>
<dbReference type="InterPro" id="IPR011765">
    <property type="entry name" value="Pept_M16_N"/>
</dbReference>
<evidence type="ECO:0000256" key="3">
    <source>
        <dbReference type="ARBA" id="ARBA00022670"/>
    </source>
</evidence>
<dbReference type="InterPro" id="IPR050626">
    <property type="entry name" value="Peptidase_M16"/>
</dbReference>
<evidence type="ECO:0000256" key="7">
    <source>
        <dbReference type="ARBA" id="ARBA00023049"/>
    </source>
</evidence>
<organism evidence="11 12">
    <name type="scientific">Hymenobacter taeanensis</name>
    <dbReference type="NCBI Taxonomy" id="2735321"/>
    <lineage>
        <taxon>Bacteria</taxon>
        <taxon>Pseudomonadati</taxon>
        <taxon>Bacteroidota</taxon>
        <taxon>Cytophagia</taxon>
        <taxon>Cytophagales</taxon>
        <taxon>Hymenobacteraceae</taxon>
        <taxon>Hymenobacter</taxon>
    </lineage>
</organism>
<dbReference type="GO" id="GO:0004222">
    <property type="term" value="F:metalloendopeptidase activity"/>
    <property type="evidence" value="ECO:0007669"/>
    <property type="project" value="InterPro"/>
</dbReference>
<evidence type="ECO:0000256" key="2">
    <source>
        <dbReference type="ARBA" id="ARBA00007261"/>
    </source>
</evidence>
<comment type="similarity">
    <text evidence="2 8">Belongs to the peptidase M16 family.</text>
</comment>
<evidence type="ECO:0000256" key="1">
    <source>
        <dbReference type="ARBA" id="ARBA00001947"/>
    </source>
</evidence>